<name>A0A919R6C4_9ACTN</name>
<dbReference type="GO" id="GO:0008168">
    <property type="term" value="F:methyltransferase activity"/>
    <property type="evidence" value="ECO:0007669"/>
    <property type="project" value="UniProtKB-KW"/>
</dbReference>
<comment type="caution">
    <text evidence="2">The sequence shown here is derived from an EMBL/GenBank/DDBJ whole genome shotgun (WGS) entry which is preliminary data.</text>
</comment>
<dbReference type="GO" id="GO:0032259">
    <property type="term" value="P:methylation"/>
    <property type="evidence" value="ECO:0007669"/>
    <property type="project" value="UniProtKB-KW"/>
</dbReference>
<accession>A0A919R6C4</accession>
<dbReference type="SUPFAM" id="SSF53335">
    <property type="entry name" value="S-adenosyl-L-methionine-dependent methyltransferases"/>
    <property type="match status" value="2"/>
</dbReference>
<keyword evidence="2" id="KW-0489">Methyltransferase</keyword>
<dbReference type="InterPro" id="IPR029063">
    <property type="entry name" value="SAM-dependent_MTases_sf"/>
</dbReference>
<dbReference type="InterPro" id="IPR009537">
    <property type="entry name" value="DUF1156"/>
</dbReference>
<evidence type="ECO:0000313" key="3">
    <source>
        <dbReference type="Proteomes" id="UP000655287"/>
    </source>
</evidence>
<dbReference type="AlphaFoldDB" id="A0A919R6C4"/>
<dbReference type="Proteomes" id="UP000655287">
    <property type="component" value="Unassembled WGS sequence"/>
</dbReference>
<dbReference type="RefSeq" id="WP_203988841.1">
    <property type="nucleotide sequence ID" value="NZ_BOOU01000054.1"/>
</dbReference>
<dbReference type="Gene3D" id="3.40.50.150">
    <property type="entry name" value="Vaccinia Virus protein VP39"/>
    <property type="match status" value="1"/>
</dbReference>
<reference evidence="2" key="1">
    <citation type="submission" date="2021-01" db="EMBL/GenBank/DDBJ databases">
        <title>Whole genome shotgun sequence of Sphaerisporangium rufum NBRC 109079.</title>
        <authorList>
            <person name="Komaki H."/>
            <person name="Tamura T."/>
        </authorList>
    </citation>
    <scope>NUCLEOTIDE SEQUENCE</scope>
    <source>
        <strain evidence="2">NBRC 109079</strain>
    </source>
</reference>
<evidence type="ECO:0000259" key="1">
    <source>
        <dbReference type="Pfam" id="PF06634"/>
    </source>
</evidence>
<proteinExistence type="predicted"/>
<keyword evidence="2" id="KW-0808">Transferase</keyword>
<feature type="domain" description="DUF1156" evidence="1">
    <location>
        <begin position="13"/>
        <end position="78"/>
    </location>
</feature>
<dbReference type="EMBL" id="BOOU01000054">
    <property type="protein sequence ID" value="GII79105.1"/>
    <property type="molecule type" value="Genomic_DNA"/>
</dbReference>
<organism evidence="2 3">
    <name type="scientific">Sphaerisporangium rufum</name>
    <dbReference type="NCBI Taxonomy" id="1381558"/>
    <lineage>
        <taxon>Bacteria</taxon>
        <taxon>Bacillati</taxon>
        <taxon>Actinomycetota</taxon>
        <taxon>Actinomycetes</taxon>
        <taxon>Streptosporangiales</taxon>
        <taxon>Streptosporangiaceae</taxon>
        <taxon>Sphaerisporangium</taxon>
    </lineage>
</organism>
<protein>
    <submittedName>
        <fullName evidence="2">DNA methylase</fullName>
    </submittedName>
</protein>
<dbReference type="Pfam" id="PF06634">
    <property type="entry name" value="DUF1156"/>
    <property type="match status" value="1"/>
</dbReference>
<sequence length="970" mass="107213">MSSTKPRVLIEDWLPVAELGIESRRERGAASALPPLSFLHIWWARRPLVASAAVALAGVLPAWSDELAETFPDAAELQNEAAYRRWLLHLVGIWGDPVYGRKVIDAANAAGVKLEGNGYGYKQAFRNPIPRKDIDLLHAVLIHTWGKLPMLADPTAGGGSIPWAASRLGLPVVANDLNGVAASVLKAGVEIPATKGLDLVPELEKWGQVLVKRVESRLKEYFPLQGGESVIAYIWANAIPCPRTGRSVPLLPDKWLRKTTGKEAAVRMLTEYDGVALPEPIFEVVLGRDVDKTDASTGTTARGKAISPYDNLVIDGDCIKKAAQVGQMKQVLYAVAIRKPSGERTFRAPNQIDLDAIAAAEAKYAEVKDLWIATGILPSEAIPDLIPKHEIRPYGFTYWTDMFTRRQALVQGVFVEEFASLEAEVREALGEDATDVLFQLALMQGKALNWNSRMSSWDVSRQKMRSVFDRHDFSFKWTFAEFEGARALFSWCLNQLTDAYGGIARLLDETGVSLADVNNRLPRQVTILQGSGASLALPDGVVTHVCMDPPYYDNVMYAELADYFYVWERRTLGRLVPDYFHDDLTDKDNEAVANIARFLTMGKRRQELADLDYETKMTSIFAECRRVLASDGVLSVMFTHKKANAWDTLGMGLLQAGFTIETSWPVNTETAVGLNIRALNSAQSTIMLVCRKREDREGVAKVYLDDIEQDVRRAARDAAMRFQHDGIEGVDLLLSTYGPTLSVISQSWPVYSSTPDEDGRDELLRPEEALALAREEIVELRRSRLVGKAAKVDTLTDFVLLAWDTFAAREFPFDTARLLALAVGGLDVDDLERAKVVSKSSGKVILLTPSERVRRGSDSHAPGVRPEAASFDYIIDAVDTALYIAEHDGMPAAKRFLDKHGYTNDAGFISTLRGLVNAMPRAKAKGEWVVPEAGNLDTLCTLYFPDVPLPEATDVATLVEDKPEALFEME</sequence>
<keyword evidence="3" id="KW-1185">Reference proteome</keyword>
<gene>
    <name evidence="2" type="ORF">Sru01_40870</name>
</gene>
<evidence type="ECO:0000313" key="2">
    <source>
        <dbReference type="EMBL" id="GII79105.1"/>
    </source>
</evidence>